<comment type="caution">
    <text evidence="1">The sequence shown here is derived from an EMBL/GenBank/DDBJ whole genome shotgun (WGS) entry which is preliminary data.</text>
</comment>
<dbReference type="EMBL" id="AZIM01001983">
    <property type="protein sequence ID" value="ETE65124.1"/>
    <property type="molecule type" value="Genomic_DNA"/>
</dbReference>
<keyword evidence="2" id="KW-1185">Reference proteome</keyword>
<organism evidence="1 2">
    <name type="scientific">Ophiophagus hannah</name>
    <name type="common">King cobra</name>
    <name type="synonym">Naja hannah</name>
    <dbReference type="NCBI Taxonomy" id="8665"/>
    <lineage>
        <taxon>Eukaryota</taxon>
        <taxon>Metazoa</taxon>
        <taxon>Chordata</taxon>
        <taxon>Craniata</taxon>
        <taxon>Vertebrata</taxon>
        <taxon>Euteleostomi</taxon>
        <taxon>Lepidosauria</taxon>
        <taxon>Squamata</taxon>
        <taxon>Bifurcata</taxon>
        <taxon>Unidentata</taxon>
        <taxon>Episquamata</taxon>
        <taxon>Toxicofera</taxon>
        <taxon>Serpentes</taxon>
        <taxon>Colubroidea</taxon>
        <taxon>Elapidae</taxon>
        <taxon>Elapinae</taxon>
        <taxon>Ophiophagus</taxon>
    </lineage>
</organism>
<dbReference type="AlphaFoldDB" id="V8NS89"/>
<evidence type="ECO:0000313" key="1">
    <source>
        <dbReference type="EMBL" id="ETE65124.1"/>
    </source>
</evidence>
<evidence type="ECO:0000313" key="2">
    <source>
        <dbReference type="Proteomes" id="UP000018936"/>
    </source>
</evidence>
<feature type="non-terminal residue" evidence="1">
    <location>
        <position position="1"/>
    </location>
</feature>
<proteinExistence type="predicted"/>
<dbReference type="Proteomes" id="UP000018936">
    <property type="component" value="Unassembled WGS sequence"/>
</dbReference>
<name>V8NS89_OPHHA</name>
<reference evidence="1 2" key="1">
    <citation type="journal article" date="2013" name="Proc. Natl. Acad. Sci. U.S.A.">
        <title>The king cobra genome reveals dynamic gene evolution and adaptation in the snake venom system.</title>
        <authorList>
            <person name="Vonk F.J."/>
            <person name="Casewell N.R."/>
            <person name="Henkel C.V."/>
            <person name="Heimberg A.M."/>
            <person name="Jansen H.J."/>
            <person name="McCleary R.J."/>
            <person name="Kerkkamp H.M."/>
            <person name="Vos R.A."/>
            <person name="Guerreiro I."/>
            <person name="Calvete J.J."/>
            <person name="Wuster W."/>
            <person name="Woods A.E."/>
            <person name="Logan J.M."/>
            <person name="Harrison R.A."/>
            <person name="Castoe T.A."/>
            <person name="de Koning A.P."/>
            <person name="Pollock D.D."/>
            <person name="Yandell M."/>
            <person name="Calderon D."/>
            <person name="Renjifo C."/>
            <person name="Currier R.B."/>
            <person name="Salgado D."/>
            <person name="Pla D."/>
            <person name="Sanz L."/>
            <person name="Hyder A.S."/>
            <person name="Ribeiro J.M."/>
            <person name="Arntzen J.W."/>
            <person name="van den Thillart G.E."/>
            <person name="Boetzer M."/>
            <person name="Pirovano W."/>
            <person name="Dirks R.P."/>
            <person name="Spaink H.P."/>
            <person name="Duboule D."/>
            <person name="McGlinn E."/>
            <person name="Kini R.M."/>
            <person name="Richardson M.K."/>
        </authorList>
    </citation>
    <scope>NUCLEOTIDE SEQUENCE</scope>
    <source>
        <tissue evidence="1">Blood</tissue>
    </source>
</reference>
<sequence length="169" mass="18670">MPDVSNVQYRWEQEDGREEGNSRILFFLNVCSQTFKLIAKRGKTLSCFTFLPTNKDNIIISASPSPRCAMEVEAPSSPAVSLIHDASFNRLKNIQFKKQQLAGQSDTTTTASSSPHVFPESVIRPNQCMVVTPPLLSAVCDVLDNLLVVSPKETTIALRRADTLTSLSR</sequence>
<protein>
    <submittedName>
        <fullName evidence="1">Rotatin</fullName>
    </submittedName>
</protein>
<accession>V8NS89</accession>
<gene>
    <name evidence="1" type="primary">RTTN</name>
    <name evidence="1" type="ORF">L345_09110</name>
</gene>